<evidence type="ECO:0000256" key="1">
    <source>
        <dbReference type="SAM" id="SignalP"/>
    </source>
</evidence>
<accession>A0A4T3EXT6</accession>
<sequence>MKKLLAVALAATMLTACASEEEAAVEAPAYTASQYGSAVNDIARTPEDRERDEARKPGELLAFAEIDRGDVVGDYIMGGGYVTRLLAMAVGTDGKVYAFQPEEFIAFRAEYATEQDEAMAPYADVDGSPVQAVPLRAPLAEPGFPEPLDTIITVMNWHDLYLEQMPEGTPETVAAMLYDSLKPGGSLIVVDHLAAEGAGAEAANTLHRMDAALAREALTGAGFVIEEESDIYSRPEDARDTNVFDESIRGLTDQFAWRLRKPAEATE</sequence>
<dbReference type="GO" id="GO:0008168">
    <property type="term" value="F:methyltransferase activity"/>
    <property type="evidence" value="ECO:0007669"/>
    <property type="project" value="UniProtKB-KW"/>
</dbReference>
<keyword evidence="3" id="KW-1185">Reference proteome</keyword>
<dbReference type="RefSeq" id="WP_136693926.1">
    <property type="nucleotide sequence ID" value="NZ_SSHH01000003.1"/>
</dbReference>
<dbReference type="SUPFAM" id="SSF53335">
    <property type="entry name" value="S-adenosyl-L-methionine-dependent methyltransferases"/>
    <property type="match status" value="1"/>
</dbReference>
<feature type="signal peptide" evidence="1">
    <location>
        <begin position="1"/>
        <end position="18"/>
    </location>
</feature>
<comment type="caution">
    <text evidence="2">The sequence shown here is derived from an EMBL/GenBank/DDBJ whole genome shotgun (WGS) entry which is preliminary data.</text>
</comment>
<feature type="chain" id="PRO_5020960535" evidence="1">
    <location>
        <begin position="19"/>
        <end position="267"/>
    </location>
</feature>
<evidence type="ECO:0000313" key="2">
    <source>
        <dbReference type="EMBL" id="TIX49449.1"/>
    </source>
</evidence>
<gene>
    <name evidence="2" type="ORF">E5222_11375</name>
</gene>
<dbReference type="Proteomes" id="UP000309389">
    <property type="component" value="Unassembled WGS sequence"/>
</dbReference>
<evidence type="ECO:0000313" key="3">
    <source>
        <dbReference type="Proteomes" id="UP000309389"/>
    </source>
</evidence>
<name>A0A4T3EXT6_9SPHN</name>
<organism evidence="2 3">
    <name type="scientific">Alteraurantiacibacter aquimixticola</name>
    <dbReference type="NCBI Taxonomy" id="2489173"/>
    <lineage>
        <taxon>Bacteria</taxon>
        <taxon>Pseudomonadati</taxon>
        <taxon>Pseudomonadota</taxon>
        <taxon>Alphaproteobacteria</taxon>
        <taxon>Sphingomonadales</taxon>
        <taxon>Erythrobacteraceae</taxon>
        <taxon>Alteraurantiacibacter</taxon>
    </lineage>
</organism>
<proteinExistence type="predicted"/>
<dbReference type="AlphaFoldDB" id="A0A4T3EXT6"/>
<dbReference type="InterPro" id="IPR029063">
    <property type="entry name" value="SAM-dependent_MTases_sf"/>
</dbReference>
<dbReference type="EMBL" id="SSHH01000003">
    <property type="protein sequence ID" value="TIX49449.1"/>
    <property type="molecule type" value="Genomic_DNA"/>
</dbReference>
<reference evidence="2 3" key="1">
    <citation type="submission" date="2019-04" db="EMBL/GenBank/DDBJ databases">
        <title>Altererythrobacter aquimixticola sp. nov., isolated from sediment of junction between the ocean and a freshwater spring.</title>
        <authorList>
            <person name="Yoon J.-H."/>
        </authorList>
    </citation>
    <scope>NUCLEOTIDE SEQUENCE [LARGE SCALE GENOMIC DNA]</scope>
    <source>
        <strain evidence="2 3">SSKS-13</strain>
    </source>
</reference>
<dbReference type="PROSITE" id="PS51257">
    <property type="entry name" value="PROKAR_LIPOPROTEIN"/>
    <property type="match status" value="1"/>
</dbReference>
<keyword evidence="1" id="KW-0732">Signal</keyword>
<protein>
    <submittedName>
        <fullName evidence="2">Methyltransferase</fullName>
    </submittedName>
</protein>
<keyword evidence="2" id="KW-0489">Methyltransferase</keyword>
<dbReference type="GO" id="GO:0032259">
    <property type="term" value="P:methylation"/>
    <property type="evidence" value="ECO:0007669"/>
    <property type="project" value="UniProtKB-KW"/>
</dbReference>
<keyword evidence="2" id="KW-0808">Transferase</keyword>
<dbReference type="InterPro" id="IPR016980">
    <property type="entry name" value="S-AdoMet-dep_MeTrfase_Alr7345"/>
</dbReference>
<dbReference type="Gene3D" id="3.40.50.150">
    <property type="entry name" value="Vaccinia Virus protein VP39"/>
    <property type="match status" value="1"/>
</dbReference>
<dbReference type="PIRSF" id="PIRSF031679">
    <property type="entry name" value="Mtase_Alr7345_prd"/>
    <property type="match status" value="1"/>
</dbReference>
<dbReference type="OrthoDB" id="9342567at2"/>